<dbReference type="InterPro" id="IPR037883">
    <property type="entry name" value="Knr4/Smi1-like_sf"/>
</dbReference>
<dbReference type="SUPFAM" id="SSF160631">
    <property type="entry name" value="SMI1/KNR4-like"/>
    <property type="match status" value="2"/>
</dbReference>
<dbReference type="RefSeq" id="WP_106606154.1">
    <property type="nucleotide sequence ID" value="NZ_PYGK01000026.1"/>
</dbReference>
<dbReference type="Proteomes" id="UP000240978">
    <property type="component" value="Unassembled WGS sequence"/>
</dbReference>
<feature type="domain" description="Knr4/Smi1-like" evidence="1">
    <location>
        <begin position="18"/>
        <end position="130"/>
    </location>
</feature>
<sequence>MDKEIVNLTNKLEKKGPPANPETFETIVDALDCNFLPDYLDFMLAHNGAEGEMEESWLKLWPVEEIEEANKGYHGSPDNLPDVLLIGTNGGGEGFGIRKATGVFIQVSLIDMDEENLSEIGRTFKEFLIALNTDFFTRIQGYLSVTGMLRKLDHYLTAQGSIAAANLQAGIPRHEVEQKIASFNITLPPEVYELFEWRNGLKESSDETIGNSLLFPWGIQEPFDRCFSVYKSSSDQKYFPKQYFPIFTSGGGDYILINCDKSDESYGYLYWHSLALYGTERDVRYTSLATLLQCVLECFEAGAYSFVDGALEINHDLADAVLAKYEIPDEGDDDDF</sequence>
<dbReference type="Pfam" id="PF09346">
    <property type="entry name" value="SMI1_KNR4"/>
    <property type="match status" value="2"/>
</dbReference>
<proteinExistence type="predicted"/>
<dbReference type="AlphaFoldDB" id="A0A2P8FDT7"/>
<organism evidence="2 3">
    <name type="scientific">Chitinophaga ginsengisoli</name>
    <dbReference type="NCBI Taxonomy" id="363837"/>
    <lineage>
        <taxon>Bacteria</taxon>
        <taxon>Pseudomonadati</taxon>
        <taxon>Bacteroidota</taxon>
        <taxon>Chitinophagia</taxon>
        <taxon>Chitinophagales</taxon>
        <taxon>Chitinophagaceae</taxon>
        <taxon>Chitinophaga</taxon>
    </lineage>
</organism>
<gene>
    <name evidence="2" type="ORF">CLV42_1262</name>
</gene>
<dbReference type="OrthoDB" id="6989522at2"/>
<accession>A0A2P8FDT7</accession>
<dbReference type="Gene3D" id="3.40.1580.10">
    <property type="entry name" value="SMI1/KNR4-like"/>
    <property type="match status" value="2"/>
</dbReference>
<evidence type="ECO:0000313" key="3">
    <source>
        <dbReference type="Proteomes" id="UP000240978"/>
    </source>
</evidence>
<dbReference type="EMBL" id="PYGK01000026">
    <property type="protein sequence ID" value="PSL19890.1"/>
    <property type="molecule type" value="Genomic_DNA"/>
</dbReference>
<protein>
    <submittedName>
        <fullName evidence="2">SMI1/KNR4 family protein SUKH-1</fullName>
    </submittedName>
</protein>
<keyword evidence="3" id="KW-1185">Reference proteome</keyword>
<reference evidence="2 3" key="1">
    <citation type="submission" date="2018-03" db="EMBL/GenBank/DDBJ databases">
        <title>Genomic Encyclopedia of Archaeal and Bacterial Type Strains, Phase II (KMG-II): from individual species to whole genera.</title>
        <authorList>
            <person name="Goeker M."/>
        </authorList>
    </citation>
    <scope>NUCLEOTIDE SEQUENCE [LARGE SCALE GENOMIC DNA]</scope>
    <source>
        <strain evidence="2 3">DSM 18107</strain>
    </source>
</reference>
<feature type="domain" description="Knr4/Smi1-like" evidence="1">
    <location>
        <begin position="170"/>
        <end position="294"/>
    </location>
</feature>
<dbReference type="SMART" id="SM00860">
    <property type="entry name" value="SMI1_KNR4"/>
    <property type="match status" value="2"/>
</dbReference>
<evidence type="ECO:0000313" key="2">
    <source>
        <dbReference type="EMBL" id="PSL19890.1"/>
    </source>
</evidence>
<name>A0A2P8FDT7_9BACT</name>
<dbReference type="InterPro" id="IPR018958">
    <property type="entry name" value="Knr4/Smi1-like_dom"/>
</dbReference>
<evidence type="ECO:0000259" key="1">
    <source>
        <dbReference type="SMART" id="SM00860"/>
    </source>
</evidence>
<comment type="caution">
    <text evidence="2">The sequence shown here is derived from an EMBL/GenBank/DDBJ whole genome shotgun (WGS) entry which is preliminary data.</text>
</comment>